<dbReference type="EMBL" id="LSGP01000008">
    <property type="protein sequence ID" value="KYZ77743.1"/>
    <property type="molecule type" value="Genomic_DNA"/>
</dbReference>
<dbReference type="Proteomes" id="UP000076268">
    <property type="component" value="Unassembled WGS sequence"/>
</dbReference>
<comment type="function">
    <text evidence="7">Catalyzes the NADPH-dependent reduction of N-acetyl-5-glutamyl phosphate to yield N-acetyl-L-glutamate 5-semialdehyde.</text>
</comment>
<evidence type="ECO:0000256" key="5">
    <source>
        <dbReference type="ARBA" id="ARBA00023002"/>
    </source>
</evidence>
<dbReference type="UniPathway" id="UPA00068">
    <property type="reaction ID" value="UER00108"/>
</dbReference>
<gene>
    <name evidence="7 10" type="primary">argC</name>
    <name evidence="10" type="ORF">AXX12_17895</name>
</gene>
<evidence type="ECO:0000256" key="4">
    <source>
        <dbReference type="ARBA" id="ARBA00022857"/>
    </source>
</evidence>
<feature type="active site" evidence="7 8">
    <location>
        <position position="148"/>
    </location>
</feature>
<dbReference type="GO" id="GO:0070401">
    <property type="term" value="F:NADP+ binding"/>
    <property type="evidence" value="ECO:0007669"/>
    <property type="project" value="InterPro"/>
</dbReference>
<dbReference type="InterPro" id="IPR050085">
    <property type="entry name" value="AGPR"/>
</dbReference>
<comment type="caution">
    <text evidence="10">The sequence shown here is derived from an EMBL/GenBank/DDBJ whole genome shotgun (WGS) entry which is preliminary data.</text>
</comment>
<evidence type="ECO:0000256" key="8">
    <source>
        <dbReference type="PROSITE-ProRule" id="PRU10010"/>
    </source>
</evidence>
<dbReference type="GO" id="GO:0006526">
    <property type="term" value="P:L-arginine biosynthetic process"/>
    <property type="evidence" value="ECO:0007669"/>
    <property type="project" value="UniProtKB-UniRule"/>
</dbReference>
<dbReference type="InterPro" id="IPR000534">
    <property type="entry name" value="Semialdehyde_DH_NAD-bd"/>
</dbReference>
<dbReference type="PANTHER" id="PTHR32338">
    <property type="entry name" value="N-ACETYL-GAMMA-GLUTAMYL-PHOSPHATE REDUCTASE, CHLOROPLASTIC-RELATED-RELATED"/>
    <property type="match status" value="1"/>
</dbReference>
<organism evidence="10 11">
    <name type="scientific">Anaerosporomusa subterranea</name>
    <dbReference type="NCBI Taxonomy" id="1794912"/>
    <lineage>
        <taxon>Bacteria</taxon>
        <taxon>Bacillati</taxon>
        <taxon>Bacillota</taxon>
        <taxon>Negativicutes</taxon>
        <taxon>Acetonemataceae</taxon>
        <taxon>Anaerosporomusa</taxon>
    </lineage>
</organism>
<name>A0A154BUN9_ANASB</name>
<evidence type="ECO:0000256" key="2">
    <source>
        <dbReference type="ARBA" id="ARBA00022571"/>
    </source>
</evidence>
<dbReference type="Gene3D" id="3.30.360.10">
    <property type="entry name" value="Dihydrodipicolinate Reductase, domain 2"/>
    <property type="match status" value="1"/>
</dbReference>
<comment type="pathway">
    <text evidence="1 7">Amino-acid biosynthesis; L-arginine biosynthesis; N(2)-acetyl-L-ornithine from L-glutamate: step 3/4.</text>
</comment>
<keyword evidence="3 7" id="KW-0028">Amino-acid biosynthesis</keyword>
<dbReference type="STRING" id="1794912.AXX12_17895"/>
<keyword evidence="4 7" id="KW-0521">NADP</keyword>
<feature type="domain" description="Semialdehyde dehydrogenase NAD-binding" evidence="9">
    <location>
        <begin position="2"/>
        <end position="140"/>
    </location>
</feature>
<evidence type="ECO:0000256" key="1">
    <source>
        <dbReference type="ARBA" id="ARBA00004862"/>
    </source>
</evidence>
<dbReference type="InterPro" id="IPR036291">
    <property type="entry name" value="NAD(P)-bd_dom_sf"/>
</dbReference>
<comment type="subcellular location">
    <subcellularLocation>
        <location evidence="7">Cytoplasm</location>
    </subcellularLocation>
</comment>
<dbReference type="CDD" id="cd17895">
    <property type="entry name" value="AGPR_1_N"/>
    <property type="match status" value="1"/>
</dbReference>
<evidence type="ECO:0000313" key="11">
    <source>
        <dbReference type="Proteomes" id="UP000076268"/>
    </source>
</evidence>
<dbReference type="FunFam" id="3.30.360.10:FF:000014">
    <property type="entry name" value="N-acetyl-gamma-glutamyl-phosphate reductase"/>
    <property type="match status" value="1"/>
</dbReference>
<dbReference type="OrthoDB" id="9801289at2"/>
<dbReference type="EC" id="1.2.1.38" evidence="7"/>
<dbReference type="Gene3D" id="3.40.50.720">
    <property type="entry name" value="NAD(P)-binding Rossmann-like Domain"/>
    <property type="match status" value="1"/>
</dbReference>
<keyword evidence="11" id="KW-1185">Reference proteome</keyword>
<sequence>MKISICGATGYTGEELLRILASHPQAEVVHITSENQTGADINSVYPHFGHIYHQTLTSMEQLDVVAKDSDVVFIALPHGHAMDAVKTITGHGKKVIDLGADYRFADTSVYEKWYKVPHTHKDANAVYGLTELFREKVKHAKILANPGCYTTASILALTPLVKNGLVATDSIIVDAKSGISGAGRGLNQTYHYAEATENLKAYNIGGHRHTPEIEQALSEFASNEVVINFTPHLIPMVRGILATCYANLKPGVSAEQVDDAFVSHYDSEYFIRLLGRGGYPATKNTRGSNFCDIGWHVDKRTGRVIVVSALDNLVKGAAGQAVQNMNVMFGMDELTGLTQVPLYL</sequence>
<accession>A0A154BUN9</accession>
<dbReference type="InterPro" id="IPR058924">
    <property type="entry name" value="AGPR_dimerisation_dom"/>
</dbReference>
<dbReference type="PROSITE" id="PS01224">
    <property type="entry name" value="ARGC"/>
    <property type="match status" value="1"/>
</dbReference>
<keyword evidence="7" id="KW-0963">Cytoplasm</keyword>
<protein>
    <recommendedName>
        <fullName evidence="7">N-acetyl-gamma-glutamyl-phosphate reductase</fullName>
        <shortName evidence="7">AGPR</shortName>
        <ecNumber evidence="7">1.2.1.38</ecNumber>
    </recommendedName>
    <alternativeName>
        <fullName evidence="7">N-acetyl-glutamate semialdehyde dehydrogenase</fullName>
        <shortName evidence="7">NAGSA dehydrogenase</shortName>
    </alternativeName>
</protein>
<keyword evidence="2 7" id="KW-0055">Arginine biosynthesis</keyword>
<dbReference type="HAMAP" id="MF_00150">
    <property type="entry name" value="ArgC_type1"/>
    <property type="match status" value="1"/>
</dbReference>
<dbReference type="SUPFAM" id="SSF51735">
    <property type="entry name" value="NAD(P)-binding Rossmann-fold domains"/>
    <property type="match status" value="1"/>
</dbReference>
<dbReference type="CDD" id="cd23934">
    <property type="entry name" value="AGPR_1_C"/>
    <property type="match status" value="1"/>
</dbReference>
<dbReference type="PANTHER" id="PTHR32338:SF10">
    <property type="entry name" value="N-ACETYL-GAMMA-GLUTAMYL-PHOSPHATE REDUCTASE, CHLOROPLASTIC-RELATED"/>
    <property type="match status" value="1"/>
</dbReference>
<dbReference type="Pfam" id="PF22698">
    <property type="entry name" value="Semialdhyde_dhC_1"/>
    <property type="match status" value="1"/>
</dbReference>
<dbReference type="InterPro" id="IPR000706">
    <property type="entry name" value="AGPR_type-1"/>
</dbReference>
<dbReference type="Pfam" id="PF01118">
    <property type="entry name" value="Semialdhyde_dh"/>
    <property type="match status" value="1"/>
</dbReference>
<evidence type="ECO:0000256" key="3">
    <source>
        <dbReference type="ARBA" id="ARBA00022605"/>
    </source>
</evidence>
<proteinExistence type="inferred from homology"/>
<reference evidence="10 11" key="1">
    <citation type="submission" date="2016-02" db="EMBL/GenBank/DDBJ databases">
        <title>Anaerosporomusa subterraneum gen. nov., sp. nov., a spore-forming obligate anaerobe isolated from saprolite.</title>
        <authorList>
            <person name="Choi J.K."/>
            <person name="Shah M."/>
            <person name="Yee N."/>
        </authorList>
    </citation>
    <scope>NUCLEOTIDE SEQUENCE [LARGE SCALE GENOMIC DNA]</scope>
    <source>
        <strain evidence="10 11">RU4</strain>
    </source>
</reference>
<dbReference type="AlphaFoldDB" id="A0A154BUN9"/>
<dbReference type="GO" id="GO:0051287">
    <property type="term" value="F:NAD binding"/>
    <property type="evidence" value="ECO:0007669"/>
    <property type="project" value="InterPro"/>
</dbReference>
<comment type="catalytic activity">
    <reaction evidence="6 7">
        <text>N-acetyl-L-glutamate 5-semialdehyde + phosphate + NADP(+) = N-acetyl-L-glutamyl 5-phosphate + NADPH + H(+)</text>
        <dbReference type="Rhea" id="RHEA:21588"/>
        <dbReference type="ChEBI" id="CHEBI:15378"/>
        <dbReference type="ChEBI" id="CHEBI:29123"/>
        <dbReference type="ChEBI" id="CHEBI:43474"/>
        <dbReference type="ChEBI" id="CHEBI:57783"/>
        <dbReference type="ChEBI" id="CHEBI:57936"/>
        <dbReference type="ChEBI" id="CHEBI:58349"/>
        <dbReference type="EC" id="1.2.1.38"/>
    </reaction>
</comment>
<comment type="similarity">
    <text evidence="7">Belongs to the NAGSA dehydrogenase family. Type 1 subfamily.</text>
</comment>
<dbReference type="SUPFAM" id="SSF55347">
    <property type="entry name" value="Glyceraldehyde-3-phosphate dehydrogenase-like, C-terminal domain"/>
    <property type="match status" value="1"/>
</dbReference>
<evidence type="ECO:0000256" key="7">
    <source>
        <dbReference type="HAMAP-Rule" id="MF_00150"/>
    </source>
</evidence>
<dbReference type="InterPro" id="IPR023013">
    <property type="entry name" value="AGPR_AS"/>
</dbReference>
<dbReference type="SMART" id="SM00859">
    <property type="entry name" value="Semialdhyde_dh"/>
    <property type="match status" value="1"/>
</dbReference>
<evidence type="ECO:0000313" key="10">
    <source>
        <dbReference type="EMBL" id="KYZ77743.1"/>
    </source>
</evidence>
<evidence type="ECO:0000256" key="6">
    <source>
        <dbReference type="ARBA" id="ARBA00050557"/>
    </source>
</evidence>
<dbReference type="NCBIfam" id="TIGR01850">
    <property type="entry name" value="argC"/>
    <property type="match status" value="1"/>
</dbReference>
<evidence type="ECO:0000259" key="9">
    <source>
        <dbReference type="SMART" id="SM00859"/>
    </source>
</evidence>
<dbReference type="GO" id="GO:0005737">
    <property type="term" value="C:cytoplasm"/>
    <property type="evidence" value="ECO:0007669"/>
    <property type="project" value="UniProtKB-SubCell"/>
</dbReference>
<dbReference type="RefSeq" id="WP_066238024.1">
    <property type="nucleotide sequence ID" value="NZ_LSGP01000008.1"/>
</dbReference>
<keyword evidence="5 7" id="KW-0560">Oxidoreductase</keyword>
<dbReference type="GO" id="GO:0003942">
    <property type="term" value="F:N-acetyl-gamma-glutamyl-phosphate reductase activity"/>
    <property type="evidence" value="ECO:0007669"/>
    <property type="project" value="UniProtKB-UniRule"/>
</dbReference>